<dbReference type="CDD" id="cd00452">
    <property type="entry name" value="KDPG_aldolase"/>
    <property type="match status" value="1"/>
</dbReference>
<dbReference type="PANTHER" id="PTHR30246">
    <property type="entry name" value="2-KETO-3-DEOXY-6-PHOSPHOGLUCONATE ALDOLASE"/>
    <property type="match status" value="1"/>
</dbReference>
<dbReference type="Proteomes" id="UP001300502">
    <property type="component" value="Unassembled WGS sequence"/>
</dbReference>
<dbReference type="PANTHER" id="PTHR30246:SF1">
    <property type="entry name" value="2-DEHYDRO-3-DEOXY-6-PHOSPHOGALACTONATE ALDOLASE-RELATED"/>
    <property type="match status" value="1"/>
</dbReference>
<sequence>MVQVSCEKRGMNRLAFVPSLVSPVGLTDHHKPWNKVKNSAYGKRQVKVISLVKNDQVLEKLYKKVVVCIRQQSYSLALNTCRAVLEGGLDCLEITLTTPDAFELIHTVASEYPQATIGAGTVLKPSQVKLAAKSGALFVMSPVLVQDVVQETIRQGLVAIPGAATPSEVFNCFVSGASLVKVFPVESFGGLSLVKTIGGPFPDIPLLPTSGITLSALPAYLSEKNVWAVGVSKQIVDSNSLTSENWKQIEENARRWNCIVRDCGWK</sequence>
<dbReference type="Pfam" id="PF01081">
    <property type="entry name" value="Aldolase"/>
    <property type="match status" value="1"/>
</dbReference>
<comment type="similarity">
    <text evidence="2">Belongs to the KHG/KDPG aldolase family.</text>
</comment>
<keyword evidence="5" id="KW-0119">Carbohydrate metabolism</keyword>
<comment type="subunit">
    <text evidence="3">Homotrimer.</text>
</comment>
<evidence type="ECO:0000313" key="6">
    <source>
        <dbReference type="EMBL" id="KAK4528417.1"/>
    </source>
</evidence>
<evidence type="ECO:0000256" key="4">
    <source>
        <dbReference type="ARBA" id="ARBA00023239"/>
    </source>
</evidence>
<reference evidence="6 7" key="1">
    <citation type="submission" date="2022-07" db="EMBL/GenBank/DDBJ databases">
        <title>Genome-wide signatures of adaptation to extreme environments.</title>
        <authorList>
            <person name="Cho C.H."/>
            <person name="Yoon H.S."/>
        </authorList>
    </citation>
    <scope>NUCLEOTIDE SEQUENCE [LARGE SCALE GENOMIC DNA]</scope>
    <source>
        <strain evidence="6 7">108.79 E11</strain>
    </source>
</reference>
<evidence type="ECO:0000256" key="5">
    <source>
        <dbReference type="ARBA" id="ARBA00023277"/>
    </source>
</evidence>
<dbReference type="NCBIfam" id="TIGR01182">
    <property type="entry name" value="eda"/>
    <property type="match status" value="1"/>
</dbReference>
<comment type="caution">
    <text evidence="6">The sequence shown here is derived from an EMBL/GenBank/DDBJ whole genome shotgun (WGS) entry which is preliminary data.</text>
</comment>
<dbReference type="EMBL" id="JANCYU010000064">
    <property type="protein sequence ID" value="KAK4528417.1"/>
    <property type="molecule type" value="Genomic_DNA"/>
</dbReference>
<accession>A0AAV9ILR0</accession>
<gene>
    <name evidence="6" type="ORF">GAYE_SCF56G6359</name>
</gene>
<organism evidence="6 7">
    <name type="scientific">Galdieria yellowstonensis</name>
    <dbReference type="NCBI Taxonomy" id="3028027"/>
    <lineage>
        <taxon>Eukaryota</taxon>
        <taxon>Rhodophyta</taxon>
        <taxon>Bangiophyceae</taxon>
        <taxon>Galdieriales</taxon>
        <taxon>Galdieriaceae</taxon>
        <taxon>Galdieria</taxon>
    </lineage>
</organism>
<keyword evidence="4" id="KW-0456">Lyase</keyword>
<evidence type="ECO:0000256" key="1">
    <source>
        <dbReference type="ARBA" id="ARBA00004761"/>
    </source>
</evidence>
<dbReference type="InterPro" id="IPR013785">
    <property type="entry name" value="Aldolase_TIM"/>
</dbReference>
<evidence type="ECO:0008006" key="8">
    <source>
        <dbReference type="Google" id="ProtNLM"/>
    </source>
</evidence>
<protein>
    <recommendedName>
        <fullName evidence="8">2-dehydro-3-deoxy-phosphogluconate aldolase</fullName>
    </recommendedName>
</protein>
<evidence type="ECO:0000256" key="2">
    <source>
        <dbReference type="ARBA" id="ARBA00006906"/>
    </source>
</evidence>
<dbReference type="SUPFAM" id="SSF51569">
    <property type="entry name" value="Aldolase"/>
    <property type="match status" value="1"/>
</dbReference>
<proteinExistence type="inferred from homology"/>
<keyword evidence="7" id="KW-1185">Reference proteome</keyword>
<dbReference type="AlphaFoldDB" id="A0AAV9ILR0"/>
<evidence type="ECO:0000313" key="7">
    <source>
        <dbReference type="Proteomes" id="UP001300502"/>
    </source>
</evidence>
<dbReference type="InterPro" id="IPR000887">
    <property type="entry name" value="Aldlse_KDPG_KHG"/>
</dbReference>
<comment type="pathway">
    <text evidence="1">Carbohydrate acid metabolism.</text>
</comment>
<dbReference type="Gene3D" id="3.20.20.70">
    <property type="entry name" value="Aldolase class I"/>
    <property type="match status" value="1"/>
</dbReference>
<name>A0AAV9ILR0_9RHOD</name>
<evidence type="ECO:0000256" key="3">
    <source>
        <dbReference type="ARBA" id="ARBA00011233"/>
    </source>
</evidence>
<dbReference type="GO" id="GO:0016829">
    <property type="term" value="F:lyase activity"/>
    <property type="evidence" value="ECO:0007669"/>
    <property type="project" value="UniProtKB-KW"/>
</dbReference>